<gene>
    <name evidence="1" type="ORF">Q4490_12580</name>
</gene>
<keyword evidence="1" id="KW-0378">Hydrolase</keyword>
<dbReference type="Proteomes" id="UP001169862">
    <property type="component" value="Unassembled WGS sequence"/>
</dbReference>
<sequence length="275" mass="30048">MALDIYKALTEEPPGLDFVLPSLLCGSVGALISPGGVGKSMWALQLAVQISGGADLLGFGGIKTGSVVYLPAEDPDEILLHRLHSISSYLTEQQIQLVSDNLCIQSLVGHSPNILDSRWQEALESIACGSRLLIIDTLRRFHVEDENSSSAMARVLAGLENIAHRTKCTIVFVHHTNKLVSSLDSSMPQQSSRGSSVLVDNIRWQAYLSIMSEKEAKRLQIHESQRELFIKCGLNKANYGPGFSEKWLVKKKGGFLELATFGSSSKVTGIRREKA</sequence>
<dbReference type="InterPro" id="IPR038724">
    <property type="entry name" value="RepA"/>
</dbReference>
<keyword evidence="1" id="KW-0067">ATP-binding</keyword>
<comment type="caution">
    <text evidence="1">The sequence shown here is derived from an EMBL/GenBank/DDBJ whole genome shotgun (WGS) entry which is preliminary data.</text>
</comment>
<name>A0AAW7XN23_9GAMM</name>
<reference evidence="1" key="1">
    <citation type="submission" date="2023-07" db="EMBL/GenBank/DDBJ databases">
        <title>Genome content predicts the carbon catabolic preferences of heterotrophic bacteria.</title>
        <authorList>
            <person name="Gralka M."/>
        </authorList>
    </citation>
    <scope>NUCLEOTIDE SEQUENCE</scope>
    <source>
        <strain evidence="1">I2M16</strain>
    </source>
</reference>
<accession>A0AAW7XN23</accession>
<protein>
    <submittedName>
        <fullName evidence="1">Helicase RepA family protein</fullName>
    </submittedName>
</protein>
<dbReference type="InterPro" id="IPR027417">
    <property type="entry name" value="P-loop_NTPase"/>
</dbReference>
<dbReference type="GO" id="GO:0004386">
    <property type="term" value="F:helicase activity"/>
    <property type="evidence" value="ECO:0007669"/>
    <property type="project" value="UniProtKB-KW"/>
</dbReference>
<dbReference type="AlphaFoldDB" id="A0AAW7XN23"/>
<proteinExistence type="predicted"/>
<organism evidence="1 2">
    <name type="scientific">Neptunomonas phycophila</name>
    <dbReference type="NCBI Taxonomy" id="1572645"/>
    <lineage>
        <taxon>Bacteria</taxon>
        <taxon>Pseudomonadati</taxon>
        <taxon>Pseudomonadota</taxon>
        <taxon>Gammaproteobacteria</taxon>
        <taxon>Oceanospirillales</taxon>
        <taxon>Oceanospirillaceae</taxon>
        <taxon>Neptunomonas</taxon>
    </lineage>
</organism>
<dbReference type="EMBL" id="JAUOPG010000008">
    <property type="protein sequence ID" value="MDO6454402.1"/>
    <property type="molecule type" value="Genomic_DNA"/>
</dbReference>
<dbReference type="CDD" id="cd01125">
    <property type="entry name" value="RepA_RSF1010_like"/>
    <property type="match status" value="1"/>
</dbReference>
<dbReference type="RefSeq" id="WP_303551061.1">
    <property type="nucleotide sequence ID" value="NZ_JAUOPG010000008.1"/>
</dbReference>
<keyword evidence="1" id="KW-0547">Nucleotide-binding</keyword>
<dbReference type="Pfam" id="PF13481">
    <property type="entry name" value="AAA_25"/>
    <property type="match status" value="1"/>
</dbReference>
<dbReference type="SUPFAM" id="SSF52540">
    <property type="entry name" value="P-loop containing nucleoside triphosphate hydrolases"/>
    <property type="match status" value="1"/>
</dbReference>
<evidence type="ECO:0000313" key="1">
    <source>
        <dbReference type="EMBL" id="MDO6454402.1"/>
    </source>
</evidence>
<dbReference type="Gene3D" id="3.40.50.300">
    <property type="entry name" value="P-loop containing nucleotide triphosphate hydrolases"/>
    <property type="match status" value="1"/>
</dbReference>
<keyword evidence="1" id="KW-0347">Helicase</keyword>
<evidence type="ECO:0000313" key="2">
    <source>
        <dbReference type="Proteomes" id="UP001169862"/>
    </source>
</evidence>